<dbReference type="GO" id="GO:0005739">
    <property type="term" value="C:mitochondrion"/>
    <property type="evidence" value="ECO:0007669"/>
    <property type="project" value="UniProtKB-SubCell"/>
</dbReference>
<dbReference type="PROSITE" id="PS51808">
    <property type="entry name" value="CHCH"/>
    <property type="match status" value="1"/>
</dbReference>
<dbReference type="EMBL" id="VJMJ01000193">
    <property type="protein sequence ID" value="KAF0727596.1"/>
    <property type="molecule type" value="Genomic_DNA"/>
</dbReference>
<evidence type="ECO:0000313" key="4">
    <source>
        <dbReference type="EMBL" id="KAF0727596.1"/>
    </source>
</evidence>
<comment type="subcellular location">
    <subcellularLocation>
        <location evidence="3">Mitochondrion</location>
    </subcellularLocation>
</comment>
<protein>
    <recommendedName>
        <fullName evidence="3">COX assembly mitochondrial protein</fullName>
    </recommendedName>
</protein>
<comment type="caution">
    <text evidence="4">The sequence shown here is derived from an EMBL/GenBank/DDBJ whole genome shotgun (WGS) entry which is preliminary data.</text>
</comment>
<dbReference type="Pfam" id="PF08583">
    <property type="entry name" value="Cmc1"/>
    <property type="match status" value="1"/>
</dbReference>
<comment type="similarity">
    <text evidence="1 3">Belongs to the CMC family.</text>
</comment>
<evidence type="ECO:0000313" key="5">
    <source>
        <dbReference type="Proteomes" id="UP000481153"/>
    </source>
</evidence>
<evidence type="ECO:0000256" key="2">
    <source>
        <dbReference type="ARBA" id="ARBA00023157"/>
    </source>
</evidence>
<keyword evidence="5" id="KW-1185">Reference proteome</keyword>
<dbReference type="Proteomes" id="UP000481153">
    <property type="component" value="Unassembled WGS sequence"/>
</dbReference>
<proteinExistence type="inferred from homology"/>
<reference evidence="4 5" key="1">
    <citation type="submission" date="2019-07" db="EMBL/GenBank/DDBJ databases">
        <title>Genomics analysis of Aphanomyces spp. identifies a new class of oomycete effector associated with host adaptation.</title>
        <authorList>
            <person name="Gaulin E."/>
        </authorList>
    </citation>
    <scope>NUCLEOTIDE SEQUENCE [LARGE SCALE GENOMIC DNA]</scope>
    <source>
        <strain evidence="4 5">ATCC 201684</strain>
    </source>
</reference>
<accession>A0A6G0WK36</accession>
<keyword evidence="3" id="KW-0496">Mitochondrion</keyword>
<evidence type="ECO:0000256" key="3">
    <source>
        <dbReference type="RuleBase" id="RU364104"/>
    </source>
</evidence>
<dbReference type="PROSITE" id="PS51257">
    <property type="entry name" value="PROKAR_LIPOPROTEIN"/>
    <property type="match status" value="1"/>
</dbReference>
<organism evidence="4 5">
    <name type="scientific">Aphanomyces euteiches</name>
    <dbReference type="NCBI Taxonomy" id="100861"/>
    <lineage>
        <taxon>Eukaryota</taxon>
        <taxon>Sar</taxon>
        <taxon>Stramenopiles</taxon>
        <taxon>Oomycota</taxon>
        <taxon>Saprolegniomycetes</taxon>
        <taxon>Saprolegniales</taxon>
        <taxon>Verrucalvaceae</taxon>
        <taxon>Aphanomyces</taxon>
    </lineage>
</organism>
<sequence>MPRDDCTSCKPGNPTLHPAAVAATGCKELYEIVDECMKRNNGGVSACNEEWQAFRSCHAKERRVRQLSSA</sequence>
<dbReference type="SUPFAM" id="SSF47072">
    <property type="entry name" value="Cysteine alpha-hairpin motif"/>
    <property type="match status" value="1"/>
</dbReference>
<name>A0A6G0WK36_9STRA</name>
<dbReference type="InterPro" id="IPR013892">
    <property type="entry name" value="Cyt_c_biogenesis_Cmc1-like"/>
</dbReference>
<evidence type="ECO:0000256" key="1">
    <source>
        <dbReference type="ARBA" id="ARBA00007347"/>
    </source>
</evidence>
<keyword evidence="2" id="KW-1015">Disulfide bond</keyword>
<gene>
    <name evidence="4" type="ORF">Ae201684_014423</name>
</gene>
<dbReference type="InterPro" id="IPR009069">
    <property type="entry name" value="Cys_alpha_HP_mot_SF"/>
</dbReference>
<dbReference type="AlphaFoldDB" id="A0A6G0WK36"/>